<reference evidence="2" key="1">
    <citation type="submission" date="2016-10" db="EMBL/GenBank/DDBJ databases">
        <authorList>
            <person name="Varghese N."/>
            <person name="Submissions S."/>
        </authorList>
    </citation>
    <scope>NUCLEOTIDE SEQUENCE [LARGE SCALE GENOMIC DNA]</scope>
    <source>
        <strain evidence="2">DSM 19083</strain>
    </source>
</reference>
<dbReference type="AlphaFoldDB" id="A0A1I2H1N7"/>
<organism evidence="1 2">
    <name type="scientific">Flavimobilis marinus</name>
    <dbReference type="NCBI Taxonomy" id="285351"/>
    <lineage>
        <taxon>Bacteria</taxon>
        <taxon>Bacillati</taxon>
        <taxon>Actinomycetota</taxon>
        <taxon>Actinomycetes</taxon>
        <taxon>Micrococcales</taxon>
        <taxon>Jonesiaceae</taxon>
        <taxon>Flavimobilis</taxon>
    </lineage>
</organism>
<accession>A0A1I2H1N7</accession>
<gene>
    <name evidence="1" type="ORF">SAMN04488035_2082</name>
</gene>
<evidence type="ECO:0000313" key="2">
    <source>
        <dbReference type="Proteomes" id="UP000198520"/>
    </source>
</evidence>
<name>A0A1I2H1N7_9MICO</name>
<keyword evidence="2" id="KW-1185">Reference proteome</keyword>
<dbReference type="STRING" id="285351.SAMN04488035_2082"/>
<dbReference type="RefSeq" id="WP_093378232.1">
    <property type="nucleotide sequence ID" value="NZ_BNAN01000003.1"/>
</dbReference>
<evidence type="ECO:0000313" key="1">
    <source>
        <dbReference type="EMBL" id="SFF22641.1"/>
    </source>
</evidence>
<dbReference type="EMBL" id="FONZ01000003">
    <property type="protein sequence ID" value="SFF22641.1"/>
    <property type="molecule type" value="Genomic_DNA"/>
</dbReference>
<proteinExistence type="predicted"/>
<dbReference type="Proteomes" id="UP000198520">
    <property type="component" value="Unassembled WGS sequence"/>
</dbReference>
<sequence>MEALLRIEHRPPGGDVGQLDPDQGRALLALLLPDVQRVEVGFWCGKQTNAACRLTAPWRADGWQIDAALAPRSEVVWGFQLAVTEVEADGPALARALGVVLTGFSDDLEWPTLIRGARWETYSDPDAAATTVRGAPELVDRLRGARALDLAR</sequence>
<protein>
    <submittedName>
        <fullName evidence="1">Uncharacterized protein</fullName>
    </submittedName>
</protein>